<dbReference type="InterPro" id="IPR003615">
    <property type="entry name" value="HNH_nuc"/>
</dbReference>
<keyword evidence="3" id="KW-0479">Metal-binding</keyword>
<evidence type="ECO:0000259" key="11">
    <source>
        <dbReference type="PROSITE" id="PS51749"/>
    </source>
</evidence>
<evidence type="ECO:0000256" key="9">
    <source>
        <dbReference type="ARBA" id="ARBA00023125"/>
    </source>
</evidence>
<feature type="non-terminal residue" evidence="12">
    <location>
        <position position="1"/>
    </location>
</feature>
<dbReference type="SMART" id="SM00507">
    <property type="entry name" value="HNHc"/>
    <property type="match status" value="1"/>
</dbReference>
<dbReference type="InterPro" id="IPR033114">
    <property type="entry name" value="HNH_CAS9"/>
</dbReference>
<evidence type="ECO:0000256" key="7">
    <source>
        <dbReference type="ARBA" id="ARBA00022884"/>
    </source>
</evidence>
<dbReference type="CDD" id="cd00085">
    <property type="entry name" value="HNHc"/>
    <property type="match status" value="1"/>
</dbReference>
<keyword evidence="7" id="KW-0694">RNA-binding</keyword>
<dbReference type="AlphaFoldDB" id="X0UEA3"/>
<evidence type="ECO:0000256" key="5">
    <source>
        <dbReference type="ARBA" id="ARBA00022801"/>
    </source>
</evidence>
<dbReference type="EMBL" id="BARS01016087">
    <property type="protein sequence ID" value="GAF97626.1"/>
    <property type="molecule type" value="Genomic_DNA"/>
</dbReference>
<keyword evidence="8" id="KW-0051">Antiviral defense</keyword>
<dbReference type="GO" id="GO:0004519">
    <property type="term" value="F:endonuclease activity"/>
    <property type="evidence" value="ECO:0007669"/>
    <property type="project" value="UniProtKB-KW"/>
</dbReference>
<evidence type="ECO:0000256" key="6">
    <source>
        <dbReference type="ARBA" id="ARBA00022842"/>
    </source>
</evidence>
<comment type="cofactor">
    <cofactor evidence="1">
        <name>Mg(2+)</name>
        <dbReference type="ChEBI" id="CHEBI:18420"/>
    </cofactor>
</comment>
<keyword evidence="6" id="KW-0460">Magnesium</keyword>
<keyword evidence="10" id="KW-0464">Manganese</keyword>
<evidence type="ECO:0000313" key="12">
    <source>
        <dbReference type="EMBL" id="GAF97626.1"/>
    </source>
</evidence>
<proteinExistence type="predicted"/>
<sequence>VDPSPTKKDEEKIWKFFDCKCAYCGKPLRKLQKEGHIDHLFPAALGGPNHISNRVLSCATCNEAEKLDTAWQEFILRKNQDPEVARTRIARIREWQKLNGEPLLDKNKLREIERLSESAIGYYDTKVEKARRLRYS</sequence>
<dbReference type="InterPro" id="IPR029471">
    <property type="entry name" value="HNH_5"/>
</dbReference>
<keyword evidence="4" id="KW-0255">Endonuclease</keyword>
<dbReference type="GO" id="GO:0003677">
    <property type="term" value="F:DNA binding"/>
    <property type="evidence" value="ECO:0007669"/>
    <property type="project" value="UniProtKB-KW"/>
</dbReference>
<evidence type="ECO:0000256" key="2">
    <source>
        <dbReference type="ARBA" id="ARBA00022722"/>
    </source>
</evidence>
<protein>
    <recommendedName>
        <fullName evidence="11">HNH Cas9-type domain-containing protein</fullName>
    </recommendedName>
</protein>
<dbReference type="GO" id="GO:0016787">
    <property type="term" value="F:hydrolase activity"/>
    <property type="evidence" value="ECO:0007669"/>
    <property type="project" value="UniProtKB-KW"/>
</dbReference>
<dbReference type="Gene3D" id="1.10.30.50">
    <property type="match status" value="1"/>
</dbReference>
<dbReference type="GO" id="GO:0046872">
    <property type="term" value="F:metal ion binding"/>
    <property type="evidence" value="ECO:0007669"/>
    <property type="project" value="UniProtKB-KW"/>
</dbReference>
<keyword evidence="5" id="KW-0378">Hydrolase</keyword>
<dbReference type="GO" id="GO:0051607">
    <property type="term" value="P:defense response to virus"/>
    <property type="evidence" value="ECO:0007669"/>
    <property type="project" value="UniProtKB-KW"/>
</dbReference>
<evidence type="ECO:0000256" key="8">
    <source>
        <dbReference type="ARBA" id="ARBA00023118"/>
    </source>
</evidence>
<organism evidence="12">
    <name type="scientific">marine sediment metagenome</name>
    <dbReference type="NCBI Taxonomy" id="412755"/>
    <lineage>
        <taxon>unclassified sequences</taxon>
        <taxon>metagenomes</taxon>
        <taxon>ecological metagenomes</taxon>
    </lineage>
</organism>
<keyword evidence="9" id="KW-0238">DNA-binding</keyword>
<dbReference type="PROSITE" id="PS51749">
    <property type="entry name" value="HNH_CAS9"/>
    <property type="match status" value="1"/>
</dbReference>
<dbReference type="GO" id="GO:0003723">
    <property type="term" value="F:RNA binding"/>
    <property type="evidence" value="ECO:0007669"/>
    <property type="project" value="UniProtKB-KW"/>
</dbReference>
<evidence type="ECO:0000256" key="3">
    <source>
        <dbReference type="ARBA" id="ARBA00022723"/>
    </source>
</evidence>
<evidence type="ECO:0000256" key="10">
    <source>
        <dbReference type="ARBA" id="ARBA00023211"/>
    </source>
</evidence>
<comment type="caution">
    <text evidence="12">The sequence shown here is derived from an EMBL/GenBank/DDBJ whole genome shotgun (WGS) entry which is preliminary data.</text>
</comment>
<name>X0UEA3_9ZZZZ</name>
<keyword evidence="2" id="KW-0540">Nuclease</keyword>
<accession>X0UEA3</accession>
<gene>
    <name evidence="12" type="ORF">S01H1_26539</name>
</gene>
<feature type="domain" description="HNH Cas9-type" evidence="11">
    <location>
        <begin position="1"/>
        <end position="133"/>
    </location>
</feature>
<dbReference type="Pfam" id="PF14279">
    <property type="entry name" value="HNH_5"/>
    <property type="match status" value="1"/>
</dbReference>
<evidence type="ECO:0000256" key="4">
    <source>
        <dbReference type="ARBA" id="ARBA00022759"/>
    </source>
</evidence>
<reference evidence="12" key="1">
    <citation type="journal article" date="2014" name="Front. Microbiol.">
        <title>High frequency of phylogenetically diverse reductive dehalogenase-homologous genes in deep subseafloor sedimentary metagenomes.</title>
        <authorList>
            <person name="Kawai M."/>
            <person name="Futagami T."/>
            <person name="Toyoda A."/>
            <person name="Takaki Y."/>
            <person name="Nishi S."/>
            <person name="Hori S."/>
            <person name="Arai W."/>
            <person name="Tsubouchi T."/>
            <person name="Morono Y."/>
            <person name="Uchiyama I."/>
            <person name="Ito T."/>
            <person name="Fujiyama A."/>
            <person name="Inagaki F."/>
            <person name="Takami H."/>
        </authorList>
    </citation>
    <scope>NUCLEOTIDE SEQUENCE</scope>
    <source>
        <strain evidence="12">Expedition CK06-06</strain>
    </source>
</reference>
<evidence type="ECO:0000256" key="1">
    <source>
        <dbReference type="ARBA" id="ARBA00001946"/>
    </source>
</evidence>